<gene>
    <name evidence="3" type="ORF">AWRI3580_g2082</name>
</gene>
<dbReference type="VEuPathDB" id="FungiDB:AWRI3580_g2082"/>
<sequence>MNNDTSFQYPKYTRKLFVQDDETKQVESENKTTNDVNIKSESPNNTPSLNQNSIANQLYQQNPPQIPANRMSNQYYSYQNMHYTPPNNMGYINNPNNVPNQMYMYQQPMSYMQQMPQQVYQPYPMVPTQIQPPNYVELMKAMHQPQSQYMNQQVLMNGGSYNQNMLNVQKSQQVDISAKLTKRGASLDDYEDAEESSNIPYKNKKQEHHENNKTKKAKVRDSQTKHKPVISYEDTYFTPKPKSTGKVTKVSAPKVKSNSFADKYKKLIGKKENVEALESKSSDSDSAPEEIKIEKKVTLLPVVEKLNESVTTLPVIDKVETVLEPADKEETSSDDSENDEDEEQKTQFIQGTGISLESEEDIKKWQEQRRINWMLKVSNKKNLHNEILKNPENFKDSEDSEIQTFLKFQNDHNITADAQETQKNTFKEFGKIKETVRKMFQQIDKDNNNSSVTNIASMKLIKMEEEKDNLKILPFIKALGDMNKLDYTLTDNEKEKLFGPKK</sequence>
<feature type="compositionally biased region" description="Acidic residues" evidence="1">
    <location>
        <begin position="332"/>
        <end position="343"/>
    </location>
</feature>
<evidence type="ECO:0000256" key="1">
    <source>
        <dbReference type="SAM" id="MobiDB-lite"/>
    </source>
</evidence>
<dbReference type="EMBL" id="LPNN01000004">
    <property type="protein sequence ID" value="OEJ88738.1"/>
    <property type="molecule type" value="Genomic_DNA"/>
</dbReference>
<evidence type="ECO:0000313" key="3">
    <source>
        <dbReference type="EMBL" id="OEJ88738.1"/>
    </source>
</evidence>
<evidence type="ECO:0000313" key="4">
    <source>
        <dbReference type="Proteomes" id="UP000095358"/>
    </source>
</evidence>
<dbReference type="STRING" id="29833.A0A1E5RPF4"/>
<feature type="region of interest" description="Disordered" evidence="1">
    <location>
        <begin position="321"/>
        <end position="353"/>
    </location>
</feature>
<comment type="caution">
    <text evidence="3">The sequence shown here is derived from an EMBL/GenBank/DDBJ whole genome shotgun (WGS) entry which is preliminary data.</text>
</comment>
<evidence type="ECO:0000259" key="2">
    <source>
        <dbReference type="Pfam" id="PF10453"/>
    </source>
</evidence>
<organism evidence="3 4">
    <name type="scientific">Hanseniaspora uvarum</name>
    <name type="common">Yeast</name>
    <name type="synonym">Kloeckera apiculata</name>
    <dbReference type="NCBI Taxonomy" id="29833"/>
    <lineage>
        <taxon>Eukaryota</taxon>
        <taxon>Fungi</taxon>
        <taxon>Dikarya</taxon>
        <taxon>Ascomycota</taxon>
        <taxon>Saccharomycotina</taxon>
        <taxon>Saccharomycetes</taxon>
        <taxon>Saccharomycodales</taxon>
        <taxon>Saccharomycodaceae</taxon>
        <taxon>Hanseniaspora</taxon>
    </lineage>
</organism>
<feature type="region of interest" description="Disordered" evidence="1">
    <location>
        <begin position="21"/>
        <end position="48"/>
    </location>
</feature>
<proteinExistence type="predicted"/>
<dbReference type="OrthoDB" id="273070at2759"/>
<dbReference type="InterPro" id="IPR019496">
    <property type="entry name" value="NUFIP1_cons_dom"/>
</dbReference>
<feature type="compositionally biased region" description="Basic and acidic residues" evidence="1">
    <location>
        <begin position="321"/>
        <end position="331"/>
    </location>
</feature>
<dbReference type="Pfam" id="PF10453">
    <property type="entry name" value="NUFIP1"/>
    <property type="match status" value="1"/>
</dbReference>
<feature type="region of interest" description="Disordered" evidence="1">
    <location>
        <begin position="184"/>
        <end position="225"/>
    </location>
</feature>
<protein>
    <submittedName>
        <fullName evidence="3">Ribosome assembly 1 protein</fullName>
    </submittedName>
</protein>
<feature type="compositionally biased region" description="Basic and acidic residues" evidence="1">
    <location>
        <begin position="207"/>
        <end position="224"/>
    </location>
</feature>
<accession>A0A1E5RPF4</accession>
<feature type="compositionally biased region" description="Polar residues" evidence="1">
    <location>
        <begin position="33"/>
        <end position="48"/>
    </location>
</feature>
<reference evidence="4" key="1">
    <citation type="journal article" date="2016" name="Genome Announc.">
        <title>Genome sequences of three species of Hanseniaspora isolated from spontaneous wine fermentations.</title>
        <authorList>
            <person name="Sternes P.R."/>
            <person name="Lee D."/>
            <person name="Kutyna D.R."/>
            <person name="Borneman A.R."/>
        </authorList>
    </citation>
    <scope>NUCLEOTIDE SEQUENCE [LARGE SCALE GENOMIC DNA]</scope>
    <source>
        <strain evidence="4">AWRI3580</strain>
    </source>
</reference>
<feature type="domain" description="FMR1-interacting protein 1 conserved" evidence="2">
    <location>
        <begin position="344"/>
        <end position="386"/>
    </location>
</feature>
<keyword evidence="4" id="KW-1185">Reference proteome</keyword>
<dbReference type="AlphaFoldDB" id="A0A1E5RPF4"/>
<dbReference type="Gene3D" id="6.10.250.1790">
    <property type="match status" value="1"/>
</dbReference>
<feature type="compositionally biased region" description="Basic and acidic residues" evidence="1">
    <location>
        <begin position="21"/>
        <end position="32"/>
    </location>
</feature>
<dbReference type="Proteomes" id="UP000095358">
    <property type="component" value="Unassembled WGS sequence"/>
</dbReference>
<name>A0A1E5RPF4_HANUV</name>